<dbReference type="SUPFAM" id="SSF53850">
    <property type="entry name" value="Periplasmic binding protein-like II"/>
    <property type="match status" value="1"/>
</dbReference>
<dbReference type="InterPro" id="IPR036390">
    <property type="entry name" value="WH_DNA-bd_sf"/>
</dbReference>
<dbReference type="PANTHER" id="PTHR30118">
    <property type="entry name" value="HTH-TYPE TRANSCRIPTIONAL REGULATOR LEUO-RELATED"/>
    <property type="match status" value="1"/>
</dbReference>
<evidence type="ECO:0000256" key="4">
    <source>
        <dbReference type="ARBA" id="ARBA00023163"/>
    </source>
</evidence>
<dbReference type="PANTHER" id="PTHR30118:SF6">
    <property type="entry name" value="HTH-TYPE TRANSCRIPTIONAL REGULATOR LEUO"/>
    <property type="match status" value="1"/>
</dbReference>
<dbReference type="InterPro" id="IPR036388">
    <property type="entry name" value="WH-like_DNA-bd_sf"/>
</dbReference>
<name>A0AAW8JLI0_9GAMM</name>
<dbReference type="PROSITE" id="PS50931">
    <property type="entry name" value="HTH_LYSR"/>
    <property type="match status" value="1"/>
</dbReference>
<dbReference type="Pfam" id="PF00126">
    <property type="entry name" value="HTH_1"/>
    <property type="match status" value="1"/>
</dbReference>
<dbReference type="Gene3D" id="3.40.190.10">
    <property type="entry name" value="Periplasmic binding protein-like II"/>
    <property type="match status" value="2"/>
</dbReference>
<dbReference type="SUPFAM" id="SSF46785">
    <property type="entry name" value="Winged helix' DNA-binding domain"/>
    <property type="match status" value="1"/>
</dbReference>
<evidence type="ECO:0000256" key="1">
    <source>
        <dbReference type="ARBA" id="ARBA00009437"/>
    </source>
</evidence>
<dbReference type="InterPro" id="IPR005119">
    <property type="entry name" value="LysR_subst-bd"/>
</dbReference>
<dbReference type="Gene3D" id="1.10.10.10">
    <property type="entry name" value="Winged helix-like DNA-binding domain superfamily/Winged helix DNA-binding domain"/>
    <property type="match status" value="1"/>
</dbReference>
<dbReference type="Proteomes" id="UP001243195">
    <property type="component" value="Unassembled WGS sequence"/>
</dbReference>
<evidence type="ECO:0000313" key="7">
    <source>
        <dbReference type="Proteomes" id="UP001243195"/>
    </source>
</evidence>
<protein>
    <submittedName>
        <fullName evidence="6">LysR family transcriptional regulator</fullName>
    </submittedName>
</protein>
<dbReference type="Pfam" id="PF03466">
    <property type="entry name" value="LysR_substrate"/>
    <property type="match status" value="1"/>
</dbReference>
<accession>A0AAW8JLI0</accession>
<dbReference type="AlphaFoldDB" id="A0AAW8JLI0"/>
<evidence type="ECO:0000256" key="3">
    <source>
        <dbReference type="ARBA" id="ARBA00023125"/>
    </source>
</evidence>
<proteinExistence type="inferred from homology"/>
<dbReference type="InterPro" id="IPR050389">
    <property type="entry name" value="LysR-type_TF"/>
</dbReference>
<evidence type="ECO:0000259" key="5">
    <source>
        <dbReference type="PROSITE" id="PS50931"/>
    </source>
</evidence>
<reference evidence="6" key="1">
    <citation type="submission" date="2023-08" db="EMBL/GenBank/DDBJ databases">
        <title>Emergence of clinically-relevant ST2 carbapenem-resistant Acinetobacter baumannii strains in hospital sewages in Zhejiang, East of China.</title>
        <authorList>
            <person name="Kaichao C."/>
            <person name="Zhang R."/>
        </authorList>
    </citation>
    <scope>NUCLEOTIDE SEQUENCE</scope>
    <source>
        <strain evidence="6">M-SY-60</strain>
    </source>
</reference>
<evidence type="ECO:0000256" key="2">
    <source>
        <dbReference type="ARBA" id="ARBA00023015"/>
    </source>
</evidence>
<keyword evidence="4" id="KW-0804">Transcription</keyword>
<comment type="similarity">
    <text evidence="1">Belongs to the LysR transcriptional regulatory family.</text>
</comment>
<gene>
    <name evidence="6" type="ORF">RFH51_18130</name>
</gene>
<comment type="caution">
    <text evidence="6">The sequence shown here is derived from an EMBL/GenBank/DDBJ whole genome shotgun (WGS) entry which is preliminary data.</text>
</comment>
<dbReference type="GO" id="GO:0003700">
    <property type="term" value="F:DNA-binding transcription factor activity"/>
    <property type="evidence" value="ECO:0007669"/>
    <property type="project" value="InterPro"/>
</dbReference>
<feature type="domain" description="HTH lysR-type" evidence="5">
    <location>
        <begin position="6"/>
        <end position="63"/>
    </location>
</feature>
<dbReference type="RefSeq" id="WP_308957364.1">
    <property type="nucleotide sequence ID" value="NZ_JAVICY010000044.1"/>
</dbReference>
<dbReference type="InterPro" id="IPR000847">
    <property type="entry name" value="LysR_HTH_N"/>
</dbReference>
<evidence type="ECO:0000313" key="6">
    <source>
        <dbReference type="EMBL" id="MDQ9073368.1"/>
    </source>
</evidence>
<dbReference type="EMBL" id="JAVIDA010000042">
    <property type="protein sequence ID" value="MDQ9073368.1"/>
    <property type="molecule type" value="Genomic_DNA"/>
</dbReference>
<keyword evidence="3" id="KW-0238">DNA-binding</keyword>
<organism evidence="6 7">
    <name type="scientific">Acinetobacter gerneri</name>
    <dbReference type="NCBI Taxonomy" id="202952"/>
    <lineage>
        <taxon>Bacteria</taxon>
        <taxon>Pseudomonadati</taxon>
        <taxon>Pseudomonadota</taxon>
        <taxon>Gammaproteobacteria</taxon>
        <taxon>Moraxellales</taxon>
        <taxon>Moraxellaceae</taxon>
        <taxon>Acinetobacter</taxon>
    </lineage>
</organism>
<sequence length="303" mass="35377">MRFKNLDLNLLVALNYFLTERNVSRAAEKMFISQSAASNALSRLRLYFNDEILVQVGKQMELTPRALELVEPVRNILVSIESQIIHQDAYDPIKQKVKFSISVSDYTLSTLVPKILQYIESKQYLIELDFQPQSFNPIKTLDQGDADLLIIPQNFISENHPSEVLFAENFVCIASKNHPTVQTELSLKDFKQQKHIIMQPDVHTDSYESQIIKSLKIKRDVAVTSYNFSIIPELIAKSHHLAILHKSLALKFQQFYEINIFELPFDLPEMKQSIQWHRLRKNDARIIFFIEMLQKICQKNYNY</sequence>
<dbReference type="GO" id="GO:0003677">
    <property type="term" value="F:DNA binding"/>
    <property type="evidence" value="ECO:0007669"/>
    <property type="project" value="UniProtKB-KW"/>
</dbReference>
<keyword evidence="2" id="KW-0805">Transcription regulation</keyword>